<dbReference type="InterPro" id="IPR036439">
    <property type="entry name" value="Dockerin_dom_sf"/>
</dbReference>
<dbReference type="InterPro" id="IPR050991">
    <property type="entry name" value="ECM_Regulatory_Proteins"/>
</dbReference>
<organism evidence="4 5">
    <name type="scientific">Desulfonema magnum</name>
    <dbReference type="NCBI Taxonomy" id="45655"/>
    <lineage>
        <taxon>Bacteria</taxon>
        <taxon>Pseudomonadati</taxon>
        <taxon>Thermodesulfobacteriota</taxon>
        <taxon>Desulfobacteria</taxon>
        <taxon>Desulfobacterales</taxon>
        <taxon>Desulfococcaceae</taxon>
        <taxon>Desulfonema</taxon>
    </lineage>
</organism>
<dbReference type="InterPro" id="IPR002105">
    <property type="entry name" value="Dockerin_1_rpt"/>
</dbReference>
<dbReference type="SUPFAM" id="SSF49265">
    <property type="entry name" value="Fibronectin type III"/>
    <property type="match status" value="2"/>
</dbReference>
<evidence type="ECO:0000259" key="3">
    <source>
        <dbReference type="PROSITE" id="PS51766"/>
    </source>
</evidence>
<dbReference type="CDD" id="cd14256">
    <property type="entry name" value="Dockerin_I"/>
    <property type="match status" value="1"/>
</dbReference>
<feature type="domain" description="Fibronectin type-III" evidence="2">
    <location>
        <begin position="25"/>
        <end position="114"/>
    </location>
</feature>
<dbReference type="InterPro" id="IPR036116">
    <property type="entry name" value="FN3_sf"/>
</dbReference>
<feature type="domain" description="Dockerin" evidence="3">
    <location>
        <begin position="702"/>
        <end position="770"/>
    </location>
</feature>
<protein>
    <submittedName>
        <fullName evidence="4">Dockerin domain-containing protein</fullName>
    </submittedName>
</protein>
<dbReference type="SUPFAM" id="SSF63446">
    <property type="entry name" value="Type I dockerin domain"/>
    <property type="match status" value="1"/>
</dbReference>
<reference evidence="4" key="1">
    <citation type="journal article" date="2021" name="Microb. Physiol.">
        <title>Proteogenomic Insights into the Physiology of Marine, Sulfate-Reducing, Filamentous Desulfonema limicola and Desulfonema magnum.</title>
        <authorList>
            <person name="Schnaars V."/>
            <person name="Wohlbrand L."/>
            <person name="Scheve S."/>
            <person name="Hinrichs C."/>
            <person name="Reinhardt R."/>
            <person name="Rabus R."/>
        </authorList>
    </citation>
    <scope>NUCLEOTIDE SEQUENCE</scope>
    <source>
        <strain evidence="4">4be13</strain>
    </source>
</reference>
<dbReference type="Pfam" id="PF00041">
    <property type="entry name" value="fn3"/>
    <property type="match status" value="3"/>
</dbReference>
<dbReference type="CDD" id="cd00063">
    <property type="entry name" value="FN3"/>
    <property type="match status" value="3"/>
</dbReference>
<dbReference type="InterPro" id="IPR003961">
    <property type="entry name" value="FN3_dom"/>
</dbReference>
<dbReference type="GO" id="GO:0000272">
    <property type="term" value="P:polysaccharide catabolic process"/>
    <property type="evidence" value="ECO:0007669"/>
    <property type="project" value="InterPro"/>
</dbReference>
<sequence length="772" mass="81654">MSQADMDAECETGCYLCQSVVCDDPPADPSGLTASAVSETEITLSWTDNSDDETGFKIYRGGELITTAAANATSHGDTGLTCGTNYDYQVIATNDAGDSSPVSASGSTFPCPPSGLTAQAVSETEITLSWTDNSDDETGFKIYRGDELITTAATGATSYNDTGLACGTGYDYQVVATNDVGDSSGASASGITAACPASPSAPSDLTAQAVSETEITLSWTDNSDDETGFKIYRGGELITTAATGATSYNDTGLACGTGYDYQVVATNDVDDSSAVSASGSTANCGSDTPSGMTSVYMGGQDRFYVDMNGIEGIQEESDPFAKLFWVRLENAGDDSGKYALIARGYKELKKGDFDTVLVLDGDVDGDGKFHIHESDRDVTYLDDDNNEMTIKTFWEHIGEEGSRSNCSGYLHSAVLDMSDSENPFSGYNKYIVRIEHGATMGENIIEAGITIEYNDEGYADTITYNGGGLIGNVLTNIGQNFITEYVEKDGKKTAITHQFSVKGNICKLHIPLADDGAFNITDGLPDGLTIKGSMQPRRDPDSFPAWLPGTAGSLQIDIQPETAMNSGAKWQVDGGEWQESSTIVTGLREGVHTVTFSRLSGWFKPADQTVSITAGETSVLTGTYQVAQGSGSLTVEIHPSQADSAGAMWNLDDGEWQESGHMVSNLDAGDYVVNFKKISGWLTPESVPAAVNDAGDEIVTGNYLLYGDADGNGEISLGDMVVIQKVLVGMKPDLPERLEVADVSSDGVLGMTDSFIILQYILGMKSSLEPAK</sequence>
<dbReference type="InterPro" id="IPR018247">
    <property type="entry name" value="EF_Hand_1_Ca_BS"/>
</dbReference>
<keyword evidence="5" id="KW-1185">Reference proteome</keyword>
<dbReference type="AlphaFoldDB" id="A0A975GRE4"/>
<dbReference type="KEGG" id="dmm:dnm_060120"/>
<dbReference type="PROSITE" id="PS51766">
    <property type="entry name" value="DOCKERIN"/>
    <property type="match status" value="1"/>
</dbReference>
<dbReference type="PANTHER" id="PTHR46708:SF2">
    <property type="entry name" value="FIBRONECTIN TYPE-III DOMAIN-CONTAINING PROTEIN"/>
    <property type="match status" value="1"/>
</dbReference>
<dbReference type="Proteomes" id="UP000663722">
    <property type="component" value="Chromosome"/>
</dbReference>
<proteinExistence type="predicted"/>
<dbReference type="GO" id="GO:0004553">
    <property type="term" value="F:hydrolase activity, hydrolyzing O-glycosyl compounds"/>
    <property type="evidence" value="ECO:0007669"/>
    <property type="project" value="InterPro"/>
</dbReference>
<evidence type="ECO:0000256" key="1">
    <source>
        <dbReference type="ARBA" id="ARBA00022737"/>
    </source>
</evidence>
<keyword evidence="1" id="KW-0677">Repeat</keyword>
<dbReference type="SMART" id="SM00060">
    <property type="entry name" value="FN3"/>
    <property type="match status" value="3"/>
</dbReference>
<dbReference type="Pfam" id="PF00404">
    <property type="entry name" value="Dockerin_1"/>
    <property type="match status" value="1"/>
</dbReference>
<accession>A0A975GRE4</accession>
<dbReference type="InterPro" id="IPR013783">
    <property type="entry name" value="Ig-like_fold"/>
</dbReference>
<dbReference type="EMBL" id="CP061800">
    <property type="protein sequence ID" value="QTA89953.1"/>
    <property type="molecule type" value="Genomic_DNA"/>
</dbReference>
<dbReference type="PANTHER" id="PTHR46708">
    <property type="entry name" value="TENASCIN"/>
    <property type="match status" value="1"/>
</dbReference>
<dbReference type="InterPro" id="IPR016134">
    <property type="entry name" value="Dockerin_dom"/>
</dbReference>
<dbReference type="Gene3D" id="1.10.1330.10">
    <property type="entry name" value="Dockerin domain"/>
    <property type="match status" value="1"/>
</dbReference>
<dbReference type="Gene3D" id="2.60.40.10">
    <property type="entry name" value="Immunoglobulins"/>
    <property type="match status" value="3"/>
</dbReference>
<evidence type="ECO:0000313" key="4">
    <source>
        <dbReference type="EMBL" id="QTA89953.1"/>
    </source>
</evidence>
<evidence type="ECO:0000259" key="2">
    <source>
        <dbReference type="PROSITE" id="PS50853"/>
    </source>
</evidence>
<evidence type="ECO:0000313" key="5">
    <source>
        <dbReference type="Proteomes" id="UP000663722"/>
    </source>
</evidence>
<name>A0A975GRE4_9BACT</name>
<feature type="domain" description="Fibronectin type-III" evidence="2">
    <location>
        <begin position="201"/>
        <end position="287"/>
    </location>
</feature>
<gene>
    <name evidence="4" type="ORF">dnm_060120</name>
</gene>
<dbReference type="PROSITE" id="PS00018">
    <property type="entry name" value="EF_HAND_1"/>
    <property type="match status" value="1"/>
</dbReference>
<dbReference type="PROSITE" id="PS50853">
    <property type="entry name" value="FN3"/>
    <property type="match status" value="2"/>
</dbReference>